<dbReference type="CDD" id="cd09274">
    <property type="entry name" value="RNase_HI_RT_Ty3"/>
    <property type="match status" value="1"/>
</dbReference>
<dbReference type="AlphaFoldDB" id="A0A438G2F2"/>
<accession>A0A438G2F2</accession>
<evidence type="ECO:0000313" key="12">
    <source>
        <dbReference type="Proteomes" id="UP000288805"/>
    </source>
</evidence>
<dbReference type="Gene3D" id="3.10.10.10">
    <property type="entry name" value="HIV Type 1 Reverse Transcriptase, subunit A, domain 1"/>
    <property type="match status" value="1"/>
</dbReference>
<evidence type="ECO:0000313" key="11">
    <source>
        <dbReference type="EMBL" id="RVW66377.1"/>
    </source>
</evidence>
<keyword evidence="1" id="KW-0808">Transferase</keyword>
<dbReference type="GO" id="GO:0004519">
    <property type="term" value="F:endonuclease activity"/>
    <property type="evidence" value="ECO:0007669"/>
    <property type="project" value="UniProtKB-KW"/>
</dbReference>
<feature type="domain" description="Integrase zinc-binding" evidence="10">
    <location>
        <begin position="320"/>
        <end position="376"/>
    </location>
</feature>
<evidence type="ECO:0000259" key="8">
    <source>
        <dbReference type="Pfam" id="PF00078"/>
    </source>
</evidence>
<dbReference type="Pfam" id="PF00078">
    <property type="entry name" value="RVT_1"/>
    <property type="match status" value="1"/>
</dbReference>
<dbReference type="InterPro" id="IPR012337">
    <property type="entry name" value="RNaseH-like_sf"/>
</dbReference>
<dbReference type="Pfam" id="PF17917">
    <property type="entry name" value="RT_RNaseH"/>
    <property type="match status" value="1"/>
</dbReference>
<feature type="domain" description="Reverse transcriptase" evidence="8">
    <location>
        <begin position="66"/>
        <end position="149"/>
    </location>
</feature>
<dbReference type="CDD" id="cd01647">
    <property type="entry name" value="RT_LTR"/>
    <property type="match status" value="1"/>
</dbReference>
<evidence type="ECO:0000256" key="7">
    <source>
        <dbReference type="SAM" id="MobiDB-lite"/>
    </source>
</evidence>
<keyword evidence="6" id="KW-0695">RNA-directed DNA polymerase</keyword>
<gene>
    <name evidence="11" type="primary">pol_59</name>
    <name evidence="11" type="ORF">CK203_066003</name>
</gene>
<feature type="region of interest" description="Disordered" evidence="7">
    <location>
        <begin position="718"/>
        <end position="860"/>
    </location>
</feature>
<dbReference type="InterPro" id="IPR041588">
    <property type="entry name" value="Integrase_H2C2"/>
</dbReference>
<dbReference type="InterPro" id="IPR043502">
    <property type="entry name" value="DNA/RNA_pol_sf"/>
</dbReference>
<evidence type="ECO:0000259" key="10">
    <source>
        <dbReference type="Pfam" id="PF17921"/>
    </source>
</evidence>
<keyword evidence="3" id="KW-0540">Nuclease</keyword>
<dbReference type="InterPro" id="IPR036397">
    <property type="entry name" value="RNaseH_sf"/>
</dbReference>
<evidence type="ECO:0000256" key="3">
    <source>
        <dbReference type="ARBA" id="ARBA00022722"/>
    </source>
</evidence>
<name>A0A438G2F2_VITVI</name>
<dbReference type="Pfam" id="PF17921">
    <property type="entry name" value="Integrase_H2C2"/>
    <property type="match status" value="1"/>
</dbReference>
<feature type="compositionally biased region" description="Low complexity" evidence="7">
    <location>
        <begin position="756"/>
        <end position="772"/>
    </location>
</feature>
<dbReference type="GO" id="GO:0003964">
    <property type="term" value="F:RNA-directed DNA polymerase activity"/>
    <property type="evidence" value="ECO:0007669"/>
    <property type="project" value="UniProtKB-KW"/>
</dbReference>
<dbReference type="InterPro" id="IPR043128">
    <property type="entry name" value="Rev_trsase/Diguanyl_cyclase"/>
</dbReference>
<feature type="compositionally biased region" description="Low complexity" evidence="7">
    <location>
        <begin position="835"/>
        <end position="845"/>
    </location>
</feature>
<evidence type="ECO:0000259" key="9">
    <source>
        <dbReference type="Pfam" id="PF17917"/>
    </source>
</evidence>
<feature type="region of interest" description="Disordered" evidence="7">
    <location>
        <begin position="1209"/>
        <end position="1234"/>
    </location>
</feature>
<dbReference type="SUPFAM" id="SSF56672">
    <property type="entry name" value="DNA/RNA polymerases"/>
    <property type="match status" value="1"/>
</dbReference>
<feature type="domain" description="Reverse transcriptase RNase H-like" evidence="9">
    <location>
        <begin position="187"/>
        <end position="268"/>
    </location>
</feature>
<feature type="compositionally biased region" description="Polar residues" evidence="7">
    <location>
        <begin position="726"/>
        <end position="735"/>
    </location>
</feature>
<keyword evidence="4" id="KW-0255">Endonuclease</keyword>
<organism evidence="11 12">
    <name type="scientific">Vitis vinifera</name>
    <name type="common">Grape</name>
    <dbReference type="NCBI Taxonomy" id="29760"/>
    <lineage>
        <taxon>Eukaryota</taxon>
        <taxon>Viridiplantae</taxon>
        <taxon>Streptophyta</taxon>
        <taxon>Embryophyta</taxon>
        <taxon>Tracheophyta</taxon>
        <taxon>Spermatophyta</taxon>
        <taxon>Magnoliopsida</taxon>
        <taxon>eudicotyledons</taxon>
        <taxon>Gunneridae</taxon>
        <taxon>Pentapetalae</taxon>
        <taxon>rosids</taxon>
        <taxon>Vitales</taxon>
        <taxon>Vitaceae</taxon>
        <taxon>Viteae</taxon>
        <taxon>Vitis</taxon>
    </lineage>
</organism>
<dbReference type="SUPFAM" id="SSF53098">
    <property type="entry name" value="Ribonuclease H-like"/>
    <property type="match status" value="1"/>
</dbReference>
<evidence type="ECO:0000256" key="6">
    <source>
        <dbReference type="ARBA" id="ARBA00022918"/>
    </source>
</evidence>
<reference evidence="11 12" key="1">
    <citation type="journal article" date="2018" name="PLoS Genet.">
        <title>Population sequencing reveals clonal diversity and ancestral inbreeding in the grapevine cultivar Chardonnay.</title>
        <authorList>
            <person name="Roach M.J."/>
            <person name="Johnson D.L."/>
            <person name="Bohlmann J."/>
            <person name="van Vuuren H.J."/>
            <person name="Jones S.J."/>
            <person name="Pretorius I.S."/>
            <person name="Schmidt S.A."/>
            <person name="Borneman A.R."/>
        </authorList>
    </citation>
    <scope>NUCLEOTIDE SEQUENCE [LARGE SCALE GENOMIC DNA]</scope>
    <source>
        <strain evidence="12">cv. Chardonnay</strain>
        <tissue evidence="11">Leaf</tissue>
    </source>
</reference>
<protein>
    <submittedName>
        <fullName evidence="11">Retrovirus-related Pol polyprotein from transposon 297</fullName>
    </submittedName>
</protein>
<dbReference type="Gene3D" id="3.30.70.270">
    <property type="match status" value="2"/>
</dbReference>
<dbReference type="Gene3D" id="3.30.420.10">
    <property type="entry name" value="Ribonuclease H-like superfamily/Ribonuclease H"/>
    <property type="match status" value="2"/>
</dbReference>
<dbReference type="EMBL" id="QGNW01000661">
    <property type="protein sequence ID" value="RVW66377.1"/>
    <property type="molecule type" value="Genomic_DNA"/>
</dbReference>
<dbReference type="Gene3D" id="1.10.340.70">
    <property type="match status" value="1"/>
</dbReference>
<evidence type="ECO:0000256" key="5">
    <source>
        <dbReference type="ARBA" id="ARBA00022801"/>
    </source>
</evidence>
<evidence type="ECO:0000256" key="1">
    <source>
        <dbReference type="ARBA" id="ARBA00022679"/>
    </source>
</evidence>
<keyword evidence="5" id="KW-0378">Hydrolase</keyword>
<evidence type="ECO:0000256" key="2">
    <source>
        <dbReference type="ARBA" id="ARBA00022695"/>
    </source>
</evidence>
<dbReference type="PANTHER" id="PTHR37984">
    <property type="entry name" value="PROTEIN CBG26694"/>
    <property type="match status" value="1"/>
</dbReference>
<dbReference type="Proteomes" id="UP000288805">
    <property type="component" value="Unassembled WGS sequence"/>
</dbReference>
<evidence type="ECO:0000256" key="4">
    <source>
        <dbReference type="ARBA" id="ARBA00022759"/>
    </source>
</evidence>
<dbReference type="InterPro" id="IPR041373">
    <property type="entry name" value="RT_RNaseH"/>
</dbReference>
<feature type="compositionally biased region" description="Pro residues" evidence="7">
    <location>
        <begin position="780"/>
        <end position="797"/>
    </location>
</feature>
<proteinExistence type="predicted"/>
<keyword evidence="2" id="KW-0548">Nucleotidyltransferase</keyword>
<dbReference type="InterPro" id="IPR050951">
    <property type="entry name" value="Retrovirus_Pol_polyprotein"/>
</dbReference>
<dbReference type="GO" id="GO:0003676">
    <property type="term" value="F:nucleic acid binding"/>
    <property type="evidence" value="ECO:0007669"/>
    <property type="project" value="InterPro"/>
</dbReference>
<comment type="caution">
    <text evidence="11">The sequence shown here is derived from an EMBL/GenBank/DDBJ whole genome shotgun (WGS) entry which is preliminary data.</text>
</comment>
<dbReference type="GO" id="GO:0016787">
    <property type="term" value="F:hydrolase activity"/>
    <property type="evidence" value="ECO:0007669"/>
    <property type="project" value="UniProtKB-KW"/>
</dbReference>
<sequence length="1234" mass="140114">MQEVVRSEVLKLLQAGIIYPISDSLWVSPTQVVPKKSGITVIQNEKGEEVSTRPTSGWRVCIDYRRRMPFGLCNAPATFQRCMLSIFSDMVERIMEVFMDDITVYGSSYEECLLHLEVVLHRCIEKDLVLNWEKCHFMVQKGIVLGHIISKNGIEVDKAKVELIVKLPPPTNVKGIRQFLGHAGFYRREDGKPYVIYYASKTLNEAQRNYTTTEKELLAVVFALDKFRAYLVGSSIVVFTDHSALKYLLTKQDAKARLIRWILLLQEFNLQIRDKKGVENVVADHLSRLVIAHDSHGLPINDDFPEESLMSIDVAPWKCVPEQEQSGILSHCHDSACGGHFASQKTAMKVIQSGFWWPSLFKDAHSMCKGCDRCQRLGKLTRRNMMPLNPILIVDILMFGDRLHGTISNVIWTFLHLGGVDYVSKWVEAIPCRSNDHKVVLKFLKDNIFARFGVPKAIITTPYHPQTSGQVELANREIKNILMKVVNVNRKDWSIKLLDSLWAYRTAYKTILGMSPYRLVYGKACHLPVEIEYKAWWAIKKLNMDLTRAGLKRCLDLNELEEMRNDAYLNSKIAKARLKKWHDQLVDGSFHNSPSASQWSGTIAKNMKEGLRGPKGAQSYEILVVCEISQPKIGPCENGHCCEIISQLTWPLRNQAAKTPLGTRVPFRSTGTPFRSCEMAAKSPKREISNFRSHSPISQGVSQLRNTPLAHECHFAAHTREDLKTEQPSIFSLSSEPRRAHPAHLSRPAMARTRGAKSSSPSSRTRASSKTPVQGSTSEPPRPLRTPPPVQEAPRSPPVRRYHTRASSQPPKKKAKVSEPALIDLSEPEEPATEPQPSQPASEPQPSQPPPLDSQIPSGMTPKMIIKRPMLAQPPIEGNLDCRARPFHSKLCFDVATFRLQPQLRNSFHLLRRYHMEQLLTPRDFFYPRVAMDFYQSMTTHHVRDPTVIHFTIDGRHGILGARHIAEALRIPYEPARPEDYRVWTNPSPSDIVRILSRGASTGQYLQRKELPPSMFFIDALLRHNIFPLQHWVQRRGALLEALYRISEGFFFGPHHLIMAALLYFEEKVHKKKLLRDDAIPLLFPRLLCQILEHLGYPTKPQLERKRICREIFTLDKWMNMTAYSAEPGAPAGVEQLEEPQPIEPTEPRTTISISEYRALCHTLQTLTTSQSILTQEMAALRAHQEQIIATQSQHTAILRQIQSHLGIPSAPQHQMPAPLEPTEPTPGDTQTST</sequence>
<dbReference type="PANTHER" id="PTHR37984:SF5">
    <property type="entry name" value="PROTEIN NYNRIN-LIKE"/>
    <property type="match status" value="1"/>
</dbReference>
<dbReference type="InterPro" id="IPR000477">
    <property type="entry name" value="RT_dom"/>
</dbReference>